<evidence type="ECO:0000256" key="4">
    <source>
        <dbReference type="ARBA" id="ARBA00022525"/>
    </source>
</evidence>
<dbReference type="AlphaFoldDB" id="A0AAF1BDY1"/>
<keyword evidence="5 6" id="KW-0732">Signal</keyword>
<gene>
    <name evidence="7" type="ORF">DCAR_0935753</name>
</gene>
<evidence type="ECO:0000313" key="7">
    <source>
        <dbReference type="EMBL" id="WOH16204.1"/>
    </source>
</evidence>
<keyword evidence="3 6" id="KW-0713">Self-incompatibility</keyword>
<evidence type="ECO:0000256" key="5">
    <source>
        <dbReference type="ARBA" id="ARBA00022729"/>
    </source>
</evidence>
<evidence type="ECO:0000256" key="3">
    <source>
        <dbReference type="ARBA" id="ARBA00022471"/>
    </source>
</evidence>
<organism evidence="7 8">
    <name type="scientific">Daucus carota subsp. sativus</name>
    <name type="common">Carrot</name>
    <dbReference type="NCBI Taxonomy" id="79200"/>
    <lineage>
        <taxon>Eukaryota</taxon>
        <taxon>Viridiplantae</taxon>
        <taxon>Streptophyta</taxon>
        <taxon>Embryophyta</taxon>
        <taxon>Tracheophyta</taxon>
        <taxon>Spermatophyta</taxon>
        <taxon>Magnoliopsida</taxon>
        <taxon>eudicotyledons</taxon>
        <taxon>Gunneridae</taxon>
        <taxon>Pentapetalae</taxon>
        <taxon>asterids</taxon>
        <taxon>campanulids</taxon>
        <taxon>Apiales</taxon>
        <taxon>Apiaceae</taxon>
        <taxon>Apioideae</taxon>
        <taxon>Scandiceae</taxon>
        <taxon>Daucinae</taxon>
        <taxon>Daucus</taxon>
        <taxon>Daucus sect. Daucus</taxon>
    </lineage>
</organism>
<comment type="similarity">
    <text evidence="2 6">Belongs to the plant self-incompatibility (S1) protein family.</text>
</comment>
<feature type="signal peptide" evidence="6">
    <location>
        <begin position="1"/>
        <end position="17"/>
    </location>
</feature>
<dbReference type="Pfam" id="PF05938">
    <property type="entry name" value="Self-incomp_S1"/>
    <property type="match status" value="1"/>
</dbReference>
<keyword evidence="4 6" id="KW-0964">Secreted</keyword>
<reference evidence="7" key="1">
    <citation type="journal article" date="2016" name="Nat. Genet.">
        <title>A high-quality carrot genome assembly provides new insights into carotenoid accumulation and asterid genome evolution.</title>
        <authorList>
            <person name="Iorizzo M."/>
            <person name="Ellison S."/>
            <person name="Senalik D."/>
            <person name="Zeng P."/>
            <person name="Satapoomin P."/>
            <person name="Huang J."/>
            <person name="Bowman M."/>
            <person name="Iovene M."/>
            <person name="Sanseverino W."/>
            <person name="Cavagnaro P."/>
            <person name="Yildiz M."/>
            <person name="Macko-Podgorni A."/>
            <person name="Moranska E."/>
            <person name="Grzebelus E."/>
            <person name="Grzebelus D."/>
            <person name="Ashrafi H."/>
            <person name="Zheng Z."/>
            <person name="Cheng S."/>
            <person name="Spooner D."/>
            <person name="Van Deynze A."/>
            <person name="Simon P."/>
        </authorList>
    </citation>
    <scope>NUCLEOTIDE SEQUENCE</scope>
    <source>
        <tissue evidence="7">Leaf</tissue>
    </source>
</reference>
<evidence type="ECO:0000256" key="1">
    <source>
        <dbReference type="ARBA" id="ARBA00004613"/>
    </source>
</evidence>
<dbReference type="PANTHER" id="PTHR31232">
    <property type="match status" value="1"/>
</dbReference>
<name>A0AAF1BDY1_DAUCS</name>
<accession>A0AAF1BDY1</accession>
<dbReference type="GO" id="GO:0060320">
    <property type="term" value="P:rejection of self pollen"/>
    <property type="evidence" value="ECO:0007669"/>
    <property type="project" value="UniProtKB-KW"/>
</dbReference>
<dbReference type="InterPro" id="IPR010264">
    <property type="entry name" value="Self-incomp_S1"/>
</dbReference>
<dbReference type="EMBL" id="CP093351">
    <property type="protein sequence ID" value="WOH16204.1"/>
    <property type="molecule type" value="Genomic_DNA"/>
</dbReference>
<dbReference type="PANTHER" id="PTHR31232:SF155">
    <property type="entry name" value="PLANT SELF-INCOMPATIBILITY PROTEIN S1 FAMILY"/>
    <property type="match status" value="1"/>
</dbReference>
<evidence type="ECO:0000256" key="6">
    <source>
        <dbReference type="RuleBase" id="RU367044"/>
    </source>
</evidence>
<proteinExistence type="inferred from homology"/>
<dbReference type="GO" id="GO:0005576">
    <property type="term" value="C:extracellular region"/>
    <property type="evidence" value="ECO:0007669"/>
    <property type="project" value="UniProtKB-SubCell"/>
</dbReference>
<reference evidence="7" key="2">
    <citation type="submission" date="2022-03" db="EMBL/GenBank/DDBJ databases">
        <title>Draft title - Genomic analysis of global carrot germplasm unveils the trajectory of domestication and the origin of high carotenoid orange carrot.</title>
        <authorList>
            <person name="Iorizzo M."/>
            <person name="Ellison S."/>
            <person name="Senalik D."/>
            <person name="Macko-Podgorni A."/>
            <person name="Grzebelus D."/>
            <person name="Bostan H."/>
            <person name="Rolling W."/>
            <person name="Curaba J."/>
            <person name="Simon P."/>
        </authorList>
    </citation>
    <scope>NUCLEOTIDE SEQUENCE</scope>
    <source>
        <tissue evidence="7">Leaf</tissue>
    </source>
</reference>
<sequence length="140" mass="16892">MKSSFIFFMIFLTKCYAINDSLTFSFEMHVRNGVSDPMWVHCASKDDEIGKFHLQPNEEIKWKFNVQFFLRTTYFCHFWWKNLDRAFEVFNKDYYHKCSKQGNGVFPCYWLAKPDGFYFATSDKPFPGPDWTIEHTWTDK</sequence>
<comment type="subcellular location">
    <subcellularLocation>
        <location evidence="1 6">Secreted</location>
    </subcellularLocation>
</comment>
<keyword evidence="8" id="KW-1185">Reference proteome</keyword>
<dbReference type="Proteomes" id="UP000077755">
    <property type="component" value="Chromosome 9"/>
</dbReference>
<feature type="chain" id="PRO_5041772879" description="S-protein homolog" evidence="6">
    <location>
        <begin position="18"/>
        <end position="140"/>
    </location>
</feature>
<evidence type="ECO:0000256" key="2">
    <source>
        <dbReference type="ARBA" id="ARBA00005581"/>
    </source>
</evidence>
<protein>
    <recommendedName>
        <fullName evidence="6">S-protein homolog</fullName>
    </recommendedName>
</protein>
<evidence type="ECO:0000313" key="8">
    <source>
        <dbReference type="Proteomes" id="UP000077755"/>
    </source>
</evidence>